<evidence type="ECO:0000256" key="1">
    <source>
        <dbReference type="SAM" id="SignalP"/>
    </source>
</evidence>
<feature type="chain" id="PRO_5040468143" evidence="1">
    <location>
        <begin position="20"/>
        <end position="79"/>
    </location>
</feature>
<feature type="signal peptide" evidence="1">
    <location>
        <begin position="1"/>
        <end position="19"/>
    </location>
</feature>
<reference evidence="2" key="1">
    <citation type="submission" date="2020-11" db="EMBL/GenBank/DDBJ databases">
        <authorList>
            <consortium name="DOE Joint Genome Institute"/>
            <person name="Ahrendt S."/>
            <person name="Riley R."/>
            <person name="Andreopoulos W."/>
            <person name="LaButti K."/>
            <person name="Pangilinan J."/>
            <person name="Ruiz-duenas F.J."/>
            <person name="Barrasa J.M."/>
            <person name="Sanchez-Garcia M."/>
            <person name="Camarero S."/>
            <person name="Miyauchi S."/>
            <person name="Serrano A."/>
            <person name="Linde D."/>
            <person name="Babiker R."/>
            <person name="Drula E."/>
            <person name="Ayuso-Fernandez I."/>
            <person name="Pacheco R."/>
            <person name="Padilla G."/>
            <person name="Ferreira P."/>
            <person name="Barriuso J."/>
            <person name="Kellner H."/>
            <person name="Castanera R."/>
            <person name="Alfaro M."/>
            <person name="Ramirez L."/>
            <person name="Pisabarro A.G."/>
            <person name="Kuo A."/>
            <person name="Tritt A."/>
            <person name="Lipzen A."/>
            <person name="He G."/>
            <person name="Yan M."/>
            <person name="Ng V."/>
            <person name="Cullen D."/>
            <person name="Martin F."/>
            <person name="Rosso M.-N."/>
            <person name="Henrissat B."/>
            <person name="Hibbett D."/>
            <person name="Martinez A.T."/>
            <person name="Grigoriev I.V."/>
        </authorList>
    </citation>
    <scope>NUCLEOTIDE SEQUENCE</scope>
    <source>
        <strain evidence="2">AH 44721</strain>
    </source>
</reference>
<dbReference type="Proteomes" id="UP000724874">
    <property type="component" value="Unassembled WGS sequence"/>
</dbReference>
<keyword evidence="1" id="KW-0732">Signal</keyword>
<gene>
    <name evidence="2" type="ORF">CPB84DRAFT_1811066</name>
</gene>
<accession>A0A9P5TF53</accession>
<keyword evidence="3" id="KW-1185">Reference proteome</keyword>
<evidence type="ECO:0000313" key="3">
    <source>
        <dbReference type="Proteomes" id="UP000724874"/>
    </source>
</evidence>
<dbReference type="EMBL" id="JADNYJ010000974">
    <property type="protein sequence ID" value="KAF8867714.1"/>
    <property type="molecule type" value="Genomic_DNA"/>
</dbReference>
<sequence length="79" mass="8295">MTQFKALLTILAIATATLAAITNTTPPANECTMASSGLLGINPITVVGLEGPLGFSEQPMVSCLRCTPSTSTSRLWLWL</sequence>
<organism evidence="2 3">
    <name type="scientific">Gymnopilus junonius</name>
    <name type="common">Spectacular rustgill mushroom</name>
    <name type="synonym">Gymnopilus spectabilis subsp. junonius</name>
    <dbReference type="NCBI Taxonomy" id="109634"/>
    <lineage>
        <taxon>Eukaryota</taxon>
        <taxon>Fungi</taxon>
        <taxon>Dikarya</taxon>
        <taxon>Basidiomycota</taxon>
        <taxon>Agaricomycotina</taxon>
        <taxon>Agaricomycetes</taxon>
        <taxon>Agaricomycetidae</taxon>
        <taxon>Agaricales</taxon>
        <taxon>Agaricineae</taxon>
        <taxon>Hymenogastraceae</taxon>
        <taxon>Gymnopilus</taxon>
    </lineage>
</organism>
<name>A0A9P5TF53_GYMJU</name>
<dbReference type="AlphaFoldDB" id="A0A9P5TF53"/>
<evidence type="ECO:0000313" key="2">
    <source>
        <dbReference type="EMBL" id="KAF8867714.1"/>
    </source>
</evidence>
<protein>
    <submittedName>
        <fullName evidence="2">Uncharacterized protein</fullName>
    </submittedName>
</protein>
<comment type="caution">
    <text evidence="2">The sequence shown here is derived from an EMBL/GenBank/DDBJ whole genome shotgun (WGS) entry which is preliminary data.</text>
</comment>
<proteinExistence type="predicted"/>